<name>A0A562KHS6_9BRAD</name>
<sequence length="217" mass="23538">MLPFSVEQFFGAFASYNRAIWPAQIVALMIGGLAFALVFRRCKRSDEIIAGVLAAMWAWTGLIYHLIFFAPINKMAYAFGALFAVQAMAFGYVGVIQGRMTFGRSSGPAAWIGIAFVLYAAAIYWLFGVATGHDLAELPAFGVRPCPVTIFTFGMLLLTIRPIPRLLLIIPILWSLIGGSAAILLHVPQDWVLLVSGIVSAVLLAGRDQRLASASSR</sequence>
<dbReference type="Proteomes" id="UP000317176">
    <property type="component" value="Unassembled WGS sequence"/>
</dbReference>
<feature type="transmembrane region" description="Helical" evidence="1">
    <location>
        <begin position="139"/>
        <end position="159"/>
    </location>
</feature>
<keyword evidence="1" id="KW-0812">Transmembrane</keyword>
<keyword evidence="1" id="KW-0472">Membrane</keyword>
<accession>A0A562KHS6</accession>
<evidence type="ECO:0000313" key="2">
    <source>
        <dbReference type="EMBL" id="TWH94921.1"/>
    </source>
</evidence>
<reference evidence="2 3" key="1">
    <citation type="journal article" date="2015" name="Stand. Genomic Sci.">
        <title>Genomic Encyclopedia of Bacterial and Archaeal Type Strains, Phase III: the genomes of soil and plant-associated and newly described type strains.</title>
        <authorList>
            <person name="Whitman W.B."/>
            <person name="Woyke T."/>
            <person name="Klenk H.P."/>
            <person name="Zhou Y."/>
            <person name="Lilburn T.G."/>
            <person name="Beck B.J."/>
            <person name="De Vos P."/>
            <person name="Vandamme P."/>
            <person name="Eisen J.A."/>
            <person name="Garrity G."/>
            <person name="Hugenholtz P."/>
            <person name="Kyrpides N.C."/>
        </authorList>
    </citation>
    <scope>NUCLEOTIDE SEQUENCE [LARGE SCALE GENOMIC DNA]</scope>
    <source>
        <strain evidence="2 3">CGMCC 1.10947</strain>
    </source>
</reference>
<organism evidence="2 3">
    <name type="scientific">Bradyrhizobium daqingense</name>
    <dbReference type="NCBI Taxonomy" id="993502"/>
    <lineage>
        <taxon>Bacteria</taxon>
        <taxon>Pseudomonadati</taxon>
        <taxon>Pseudomonadota</taxon>
        <taxon>Alphaproteobacteria</taxon>
        <taxon>Hyphomicrobiales</taxon>
        <taxon>Nitrobacteraceae</taxon>
        <taxon>Bradyrhizobium</taxon>
    </lineage>
</organism>
<dbReference type="EMBL" id="VLKL01000034">
    <property type="protein sequence ID" value="TWH94921.1"/>
    <property type="molecule type" value="Genomic_DNA"/>
</dbReference>
<feature type="transmembrane region" description="Helical" evidence="1">
    <location>
        <begin position="76"/>
        <end position="96"/>
    </location>
</feature>
<feature type="transmembrane region" description="Helical" evidence="1">
    <location>
        <begin position="108"/>
        <end position="127"/>
    </location>
</feature>
<proteinExistence type="predicted"/>
<gene>
    <name evidence="2" type="ORF">IQ17_06699</name>
</gene>
<evidence type="ECO:0000256" key="1">
    <source>
        <dbReference type="SAM" id="Phobius"/>
    </source>
</evidence>
<feature type="transmembrane region" description="Helical" evidence="1">
    <location>
        <begin position="166"/>
        <end position="185"/>
    </location>
</feature>
<dbReference type="InterPro" id="IPR045708">
    <property type="entry name" value="DUF6064"/>
</dbReference>
<keyword evidence="3" id="KW-1185">Reference proteome</keyword>
<protein>
    <submittedName>
        <fullName evidence="2">Uncharacterized protein</fullName>
    </submittedName>
</protein>
<dbReference type="OrthoDB" id="1437042at2"/>
<keyword evidence="1" id="KW-1133">Transmembrane helix</keyword>
<evidence type="ECO:0000313" key="3">
    <source>
        <dbReference type="Proteomes" id="UP000317176"/>
    </source>
</evidence>
<comment type="caution">
    <text evidence="2">The sequence shown here is derived from an EMBL/GenBank/DDBJ whole genome shotgun (WGS) entry which is preliminary data.</text>
</comment>
<dbReference type="Pfam" id="PF19540">
    <property type="entry name" value="DUF6064"/>
    <property type="match status" value="1"/>
</dbReference>
<dbReference type="AlphaFoldDB" id="A0A562KHS6"/>
<feature type="transmembrane region" description="Helical" evidence="1">
    <location>
        <begin position="48"/>
        <end position="70"/>
    </location>
</feature>
<dbReference type="RefSeq" id="WP_145642504.1">
    <property type="nucleotide sequence ID" value="NZ_CP088014.1"/>
</dbReference>
<feature type="transmembrane region" description="Helical" evidence="1">
    <location>
        <begin position="20"/>
        <end position="39"/>
    </location>
</feature>